<evidence type="ECO:0000313" key="5">
    <source>
        <dbReference type="Proteomes" id="UP000015388"/>
    </source>
</evidence>
<dbReference type="Proteomes" id="UP000015388">
    <property type="component" value="Chromosome"/>
</dbReference>
<evidence type="ECO:0000313" key="4">
    <source>
        <dbReference type="EMBL" id="AGS35388.1"/>
    </source>
</evidence>
<dbReference type="Pfam" id="PF07859">
    <property type="entry name" value="Abhydrolase_3"/>
    <property type="match status" value="1"/>
</dbReference>
<dbReference type="Gene3D" id="3.40.50.1820">
    <property type="entry name" value="alpha/beta hydrolase"/>
    <property type="match status" value="1"/>
</dbReference>
<sequence>MALDQHSLDFLAAAAAAAGPDATPMHQQSPEEARLGALASIDAIGPGPEVHSAEDIQLRSSDDADEFTIRVLKPSENPEGVFLYIHGGGWVVSDIAAYDAIGRQLAVDTGHTVVLVNYRKAPEAPFPAPVDDCWTALNWIDINREQLAAPGTPLIVGGDSAGGNLTAAMTLRARDAGGPKIDLQVLIYPVTDADFTRESYLAEVNQTLLTTESMQWFWDHYAPLDQRSHQEAAPLQAESLAGLPEAYLVVAEHDVLRDEGEAYGQRLAAEGVQVDSHVFPGQMHGFISFFNILPAGNQLVDMISAKLRSHSNQLAGASEEV</sequence>
<dbReference type="STRING" id="1224163.B841_09580"/>
<reference evidence="4 5" key="1">
    <citation type="submission" date="2012-11" db="EMBL/GenBank/DDBJ databases">
        <title>The complete genome sequence of Corynebacterium maris Coryn-1 (=DSM 45190).</title>
        <authorList>
            <person name="Schaffert L."/>
            <person name="Albersmeier A."/>
            <person name="Kalinowski J."/>
            <person name="Ruckert C."/>
        </authorList>
    </citation>
    <scope>NUCLEOTIDE SEQUENCE [LARGE SCALE GENOMIC DNA]</scope>
    <source>
        <strain evidence="5">Coryn-1</strain>
    </source>
</reference>
<dbReference type="RefSeq" id="WP_020935321.1">
    <property type="nucleotide sequence ID" value="NC_021915.1"/>
</dbReference>
<dbReference type="EMBL" id="CP003924">
    <property type="protein sequence ID" value="AGS35388.1"/>
    <property type="molecule type" value="Genomic_DNA"/>
</dbReference>
<evidence type="ECO:0000256" key="1">
    <source>
        <dbReference type="ARBA" id="ARBA00010515"/>
    </source>
</evidence>
<dbReference type="GO" id="GO:0016787">
    <property type="term" value="F:hydrolase activity"/>
    <property type="evidence" value="ECO:0007669"/>
    <property type="project" value="UniProtKB-KW"/>
</dbReference>
<dbReference type="InterPro" id="IPR013094">
    <property type="entry name" value="AB_hydrolase_3"/>
</dbReference>
<dbReference type="PANTHER" id="PTHR48081">
    <property type="entry name" value="AB HYDROLASE SUPERFAMILY PROTEIN C4A8.06C"/>
    <property type="match status" value="1"/>
</dbReference>
<gene>
    <name evidence="4" type="ORF">B841_09580</name>
</gene>
<dbReference type="AlphaFoldDB" id="S5TL06"/>
<dbReference type="SUPFAM" id="SSF53474">
    <property type="entry name" value="alpha/beta-Hydrolases"/>
    <property type="match status" value="1"/>
</dbReference>
<evidence type="ECO:0000259" key="3">
    <source>
        <dbReference type="Pfam" id="PF07859"/>
    </source>
</evidence>
<feature type="domain" description="Alpha/beta hydrolase fold-3" evidence="3">
    <location>
        <begin position="83"/>
        <end position="287"/>
    </location>
</feature>
<comment type="similarity">
    <text evidence="1">Belongs to the 'GDXG' lipolytic enzyme family.</text>
</comment>
<dbReference type="InterPro" id="IPR002168">
    <property type="entry name" value="Lipase_GDXG_HIS_AS"/>
</dbReference>
<keyword evidence="5" id="KW-1185">Reference proteome</keyword>
<dbReference type="HOGENOM" id="CLU_012494_6_4_11"/>
<dbReference type="InterPro" id="IPR029058">
    <property type="entry name" value="AB_hydrolase_fold"/>
</dbReference>
<keyword evidence="2 4" id="KW-0378">Hydrolase</keyword>
<dbReference type="eggNOG" id="COG0657">
    <property type="taxonomic scope" value="Bacteria"/>
</dbReference>
<protein>
    <submittedName>
        <fullName evidence="4">Putative 6-hexanolide hydrolase</fullName>
    </submittedName>
</protein>
<dbReference type="KEGG" id="cmd:B841_09580"/>
<dbReference type="OrthoDB" id="3181909at2"/>
<dbReference type="PROSITE" id="PS01173">
    <property type="entry name" value="LIPASE_GDXG_HIS"/>
    <property type="match status" value="1"/>
</dbReference>
<accession>S5TL06</accession>
<name>S5TL06_9CORY</name>
<proteinExistence type="inferred from homology"/>
<dbReference type="PATRIC" id="fig|1224163.3.peg.1929"/>
<evidence type="ECO:0000256" key="2">
    <source>
        <dbReference type="ARBA" id="ARBA00022801"/>
    </source>
</evidence>
<dbReference type="PANTHER" id="PTHR48081:SF8">
    <property type="entry name" value="ALPHA_BETA HYDROLASE FOLD-3 DOMAIN-CONTAINING PROTEIN-RELATED"/>
    <property type="match status" value="1"/>
</dbReference>
<organism evidence="4 5">
    <name type="scientific">Corynebacterium maris DSM 45190</name>
    <dbReference type="NCBI Taxonomy" id="1224163"/>
    <lineage>
        <taxon>Bacteria</taxon>
        <taxon>Bacillati</taxon>
        <taxon>Actinomycetota</taxon>
        <taxon>Actinomycetes</taxon>
        <taxon>Mycobacteriales</taxon>
        <taxon>Corynebacteriaceae</taxon>
        <taxon>Corynebacterium</taxon>
    </lineage>
</organism>
<dbReference type="InterPro" id="IPR050300">
    <property type="entry name" value="GDXG_lipolytic_enzyme"/>
</dbReference>